<feature type="transmembrane region" description="Helical" evidence="1">
    <location>
        <begin position="133"/>
        <end position="149"/>
    </location>
</feature>
<protein>
    <submittedName>
        <fullName evidence="3">DMT family transporter</fullName>
    </submittedName>
</protein>
<dbReference type="GO" id="GO:0005886">
    <property type="term" value="C:plasma membrane"/>
    <property type="evidence" value="ECO:0007669"/>
    <property type="project" value="TreeGrafter"/>
</dbReference>
<reference evidence="3 4" key="1">
    <citation type="submission" date="2020-10" db="EMBL/GenBank/DDBJ databases">
        <title>Campylobacter and Helicobacter PacBio genomes.</title>
        <authorList>
            <person name="Lane C."/>
        </authorList>
    </citation>
    <scope>NUCLEOTIDE SEQUENCE [LARGE SCALE GENOMIC DNA]</scope>
    <source>
        <strain evidence="3 4">2016D-0077</strain>
    </source>
</reference>
<dbReference type="PANTHER" id="PTHR34821">
    <property type="entry name" value="INNER MEMBRANE PROTEIN YDCZ"/>
    <property type="match status" value="1"/>
</dbReference>
<evidence type="ECO:0000313" key="4">
    <source>
        <dbReference type="Proteomes" id="UP000594749"/>
    </source>
</evidence>
<organism evidence="3 4">
    <name type="scientific">Campylobacter corcagiensis</name>
    <dbReference type="NCBI Taxonomy" id="1448857"/>
    <lineage>
        <taxon>Bacteria</taxon>
        <taxon>Pseudomonadati</taxon>
        <taxon>Campylobacterota</taxon>
        <taxon>Epsilonproteobacteria</taxon>
        <taxon>Campylobacterales</taxon>
        <taxon>Campylobacteraceae</taxon>
        <taxon>Campylobacter</taxon>
    </lineage>
</organism>
<feature type="transmembrane region" description="Helical" evidence="1">
    <location>
        <begin position="98"/>
        <end position="121"/>
    </location>
</feature>
<feature type="signal peptide" evidence="2">
    <location>
        <begin position="1"/>
        <end position="20"/>
    </location>
</feature>
<accession>A0A7M1LH65</accession>
<feature type="chain" id="PRO_5029634851" evidence="2">
    <location>
        <begin position="21"/>
        <end position="157"/>
    </location>
</feature>
<dbReference type="OrthoDB" id="9097160at2"/>
<proteinExistence type="predicted"/>
<evidence type="ECO:0000256" key="2">
    <source>
        <dbReference type="SAM" id="SignalP"/>
    </source>
</evidence>
<keyword evidence="1" id="KW-0812">Transmembrane</keyword>
<dbReference type="PANTHER" id="PTHR34821:SF2">
    <property type="entry name" value="INNER MEMBRANE PROTEIN YDCZ"/>
    <property type="match status" value="1"/>
</dbReference>
<dbReference type="AlphaFoldDB" id="A0A7M1LH65"/>
<evidence type="ECO:0000313" key="3">
    <source>
        <dbReference type="EMBL" id="QOQ87908.1"/>
    </source>
</evidence>
<dbReference type="EMBL" id="CP063078">
    <property type="protein sequence ID" value="QOQ87908.1"/>
    <property type="molecule type" value="Genomic_DNA"/>
</dbReference>
<keyword evidence="4" id="KW-1185">Reference proteome</keyword>
<sequence length="157" mass="16835">MQIMFLFMAFLAGACLSVQAVINANLAAFLGAKPIMAAFISFTIGSLALLIVAIILGEFSFADIKSLKSIEIYKLIGGLLGAFAVFSTTFIAPKIGLILMFMMIIFAQLLSSFLIDSFGLLGLSKKEISLSKIVGLGLFIVGLFIYTLGDNLFKSNQ</sequence>
<keyword evidence="2" id="KW-0732">Signal</keyword>
<dbReference type="Pfam" id="PF04657">
    <property type="entry name" value="DMT_YdcZ"/>
    <property type="match status" value="1"/>
</dbReference>
<keyword evidence="1" id="KW-1133">Transmembrane helix</keyword>
<dbReference type="InterPro" id="IPR006750">
    <property type="entry name" value="YdcZ"/>
</dbReference>
<feature type="transmembrane region" description="Helical" evidence="1">
    <location>
        <begin position="72"/>
        <end position="92"/>
    </location>
</feature>
<evidence type="ECO:0000256" key="1">
    <source>
        <dbReference type="SAM" id="Phobius"/>
    </source>
</evidence>
<dbReference type="Proteomes" id="UP000594749">
    <property type="component" value="Chromosome"/>
</dbReference>
<dbReference type="RefSeq" id="WP_025802158.1">
    <property type="nucleotide sequence ID" value="NZ_CP053842.1"/>
</dbReference>
<feature type="transmembrane region" description="Helical" evidence="1">
    <location>
        <begin position="36"/>
        <end position="60"/>
    </location>
</feature>
<keyword evidence="1" id="KW-0472">Membrane</keyword>
<gene>
    <name evidence="3" type="ORF">IMC76_03665</name>
</gene>
<name>A0A7M1LH65_9BACT</name>